<feature type="region of interest" description="Disordered" evidence="1">
    <location>
        <begin position="251"/>
        <end position="271"/>
    </location>
</feature>
<gene>
    <name evidence="2" type="ORF">BO78DRAFT_441898</name>
</gene>
<proteinExistence type="predicted"/>
<dbReference type="InterPro" id="IPR036389">
    <property type="entry name" value="RNase_III_sf"/>
</dbReference>
<reference evidence="2 3" key="1">
    <citation type="submission" date="2018-02" db="EMBL/GenBank/DDBJ databases">
        <title>The genomes of Aspergillus section Nigri reveals drivers in fungal speciation.</title>
        <authorList>
            <consortium name="DOE Joint Genome Institute"/>
            <person name="Vesth T.C."/>
            <person name="Nybo J."/>
            <person name="Theobald S."/>
            <person name="Brandl J."/>
            <person name="Frisvad J.C."/>
            <person name="Nielsen K.F."/>
            <person name="Lyhne E.K."/>
            <person name="Kogle M.E."/>
            <person name="Kuo A."/>
            <person name="Riley R."/>
            <person name="Clum A."/>
            <person name="Nolan M."/>
            <person name="Lipzen A."/>
            <person name="Salamov A."/>
            <person name="Henrissat B."/>
            <person name="Wiebenga A."/>
            <person name="De vries R.P."/>
            <person name="Grigoriev I.V."/>
            <person name="Mortensen U.H."/>
            <person name="Andersen M.R."/>
            <person name="Baker S.E."/>
        </authorList>
    </citation>
    <scope>NUCLEOTIDE SEQUENCE [LARGE SCALE GENOMIC DNA]</scope>
    <source>
        <strain evidence="2 3">CBS 121057</strain>
    </source>
</reference>
<accession>A0A319EFX7</accession>
<sequence>MASGAQVQRAESIIGYKFTSTDYLRQALTAAGAEWKHSDGNRALAQIGAHWFDTLLTILLWRSGASKVNKAKWRIDFTRKDHFTFAAKRTGISECIKYSPDHGAESPTVFRYAINAIIGAVLLDTKAHSISTTLGVITRVGFAVMDDFIQPHAPELSVLPTANVVELLDNDQDMIDPIFDSALEFLPSIPETDQMSPDLERSVHPQGEVQLIYDDLPATIAMLDSQVSIDGLSSNLDYTGVITTESRLLDSNAGTSSTRTTPIQDSPSMSSLALCPSRLPRATITTKSTHPQGGDKEMGKHKSAPYASIPDAAIQKFITKERAKCSSQHLPPPEETYLTPEIQNAFREPIHESIKPLLPLLITIGSPDVILSLRGMICNARAQPSFHSCRLQDGLSQAKRYTLIERLEHSASTIQLMRWYHIYELFRDCGGPNTVSSSGYANSTPASFLMGQKCLGNPVHHSDARVSKTMMKDIFPDIDHNTEEYRRQFRKIKRVRKLGQRLHTLIEKFGKGVLGLMVGQNSSGDFDILVSDTTLFNLTGGAFARFISLLESSQGESLRNFGQAVWGVLEPVLFGMLSEGTVFHIEMVNTEDILRQAKGSPGLLELIR</sequence>
<dbReference type="Gene3D" id="1.10.1520.10">
    <property type="entry name" value="Ribonuclease III domain"/>
    <property type="match status" value="1"/>
</dbReference>
<dbReference type="SUPFAM" id="SSF69065">
    <property type="entry name" value="RNase III domain-like"/>
    <property type="match status" value="1"/>
</dbReference>
<keyword evidence="3" id="KW-1185">Reference proteome</keyword>
<feature type="region of interest" description="Disordered" evidence="1">
    <location>
        <begin position="284"/>
        <end position="303"/>
    </location>
</feature>
<evidence type="ECO:0000256" key="1">
    <source>
        <dbReference type="SAM" id="MobiDB-lite"/>
    </source>
</evidence>
<feature type="compositionally biased region" description="Polar residues" evidence="1">
    <location>
        <begin position="252"/>
        <end position="271"/>
    </location>
</feature>
<dbReference type="Proteomes" id="UP000248423">
    <property type="component" value="Unassembled WGS sequence"/>
</dbReference>
<dbReference type="VEuPathDB" id="FungiDB:BO78DRAFT_441898"/>
<organism evidence="2 3">
    <name type="scientific">Aspergillus sclerotiicarbonarius (strain CBS 121057 / IBT 28362)</name>
    <dbReference type="NCBI Taxonomy" id="1448318"/>
    <lineage>
        <taxon>Eukaryota</taxon>
        <taxon>Fungi</taxon>
        <taxon>Dikarya</taxon>
        <taxon>Ascomycota</taxon>
        <taxon>Pezizomycotina</taxon>
        <taxon>Eurotiomycetes</taxon>
        <taxon>Eurotiomycetidae</taxon>
        <taxon>Eurotiales</taxon>
        <taxon>Aspergillaceae</taxon>
        <taxon>Aspergillus</taxon>
        <taxon>Aspergillus subgen. Circumdati</taxon>
    </lineage>
</organism>
<evidence type="ECO:0000313" key="2">
    <source>
        <dbReference type="EMBL" id="PYI08411.1"/>
    </source>
</evidence>
<dbReference type="GO" id="GO:0006396">
    <property type="term" value="P:RNA processing"/>
    <property type="evidence" value="ECO:0007669"/>
    <property type="project" value="InterPro"/>
</dbReference>
<evidence type="ECO:0008006" key="4">
    <source>
        <dbReference type="Google" id="ProtNLM"/>
    </source>
</evidence>
<dbReference type="AlphaFoldDB" id="A0A319EFX7"/>
<evidence type="ECO:0000313" key="3">
    <source>
        <dbReference type="Proteomes" id="UP000248423"/>
    </source>
</evidence>
<name>A0A319EFX7_ASPSB</name>
<dbReference type="GO" id="GO:0004525">
    <property type="term" value="F:ribonuclease III activity"/>
    <property type="evidence" value="ECO:0007669"/>
    <property type="project" value="InterPro"/>
</dbReference>
<dbReference type="STRING" id="1448318.A0A319EFX7"/>
<protein>
    <recommendedName>
        <fullName evidence="4">RNase III domain-containing protein</fullName>
    </recommendedName>
</protein>
<dbReference type="OrthoDB" id="67027at2759"/>
<dbReference type="EMBL" id="KZ826335">
    <property type="protein sequence ID" value="PYI08411.1"/>
    <property type="molecule type" value="Genomic_DNA"/>
</dbReference>